<evidence type="ECO:0000313" key="2">
    <source>
        <dbReference type="EMBL" id="MFD1674323.1"/>
    </source>
</evidence>
<dbReference type="CDD" id="cd06462">
    <property type="entry name" value="Peptidase_S24_S26"/>
    <property type="match status" value="1"/>
</dbReference>
<dbReference type="NCBIfam" id="TIGR02228">
    <property type="entry name" value="sigpep_I_arch"/>
    <property type="match status" value="1"/>
</dbReference>
<proteinExistence type="predicted"/>
<dbReference type="EC" id="3.4.21.89" evidence="1"/>
<evidence type="ECO:0000256" key="1">
    <source>
        <dbReference type="NCBIfam" id="TIGR02228"/>
    </source>
</evidence>
<protein>
    <recommendedName>
        <fullName evidence="1">Signal peptidase I</fullName>
        <ecNumber evidence="1">3.4.21.89</ecNumber>
    </recommendedName>
</protein>
<keyword evidence="2" id="KW-0378">Hydrolase</keyword>
<dbReference type="InterPro" id="IPR001733">
    <property type="entry name" value="Peptidase_S26B"/>
</dbReference>
<name>A0ABW4JED1_9BACL</name>
<dbReference type="RefSeq" id="WP_377942196.1">
    <property type="nucleotide sequence ID" value="NZ_JBHUCX010000019.1"/>
</dbReference>
<comment type="caution">
    <text evidence="2">The sequence shown here is derived from an EMBL/GenBank/DDBJ whole genome shotgun (WGS) entry which is preliminary data.</text>
</comment>
<sequence length="149" mass="17565">MQATVEMMKRHIQTRGWLDVPAQGVSMFPWIREGDICRFTYVKQLLDIQPGDVLLFHTESGHLVGHRVRKMETVNQKVVFICKGDSNLQNDAPVYEDQVIGRLAYVRKPKMVLQMDGWIADLWKRFVNLTPHPSRILRWYLSRQAMRRE</sequence>
<accession>A0ABW4JED1</accession>
<reference evidence="3" key="1">
    <citation type="journal article" date="2019" name="Int. J. Syst. Evol. Microbiol.">
        <title>The Global Catalogue of Microorganisms (GCM) 10K type strain sequencing project: providing services to taxonomists for standard genome sequencing and annotation.</title>
        <authorList>
            <consortium name="The Broad Institute Genomics Platform"/>
            <consortium name="The Broad Institute Genome Sequencing Center for Infectious Disease"/>
            <person name="Wu L."/>
            <person name="Ma J."/>
        </authorList>
    </citation>
    <scope>NUCLEOTIDE SEQUENCE [LARGE SCALE GENOMIC DNA]</scope>
    <source>
        <strain evidence="3">CGMCC 1.12286</strain>
    </source>
</reference>
<dbReference type="GO" id="GO:0009003">
    <property type="term" value="F:signal peptidase activity"/>
    <property type="evidence" value="ECO:0007669"/>
    <property type="project" value="UniProtKB-EC"/>
</dbReference>
<organism evidence="2 3">
    <name type="scientific">Alicyclobacillus fodiniaquatilis</name>
    <dbReference type="NCBI Taxonomy" id="1661150"/>
    <lineage>
        <taxon>Bacteria</taxon>
        <taxon>Bacillati</taxon>
        <taxon>Bacillota</taxon>
        <taxon>Bacilli</taxon>
        <taxon>Bacillales</taxon>
        <taxon>Alicyclobacillaceae</taxon>
        <taxon>Alicyclobacillus</taxon>
    </lineage>
</organism>
<keyword evidence="3" id="KW-1185">Reference proteome</keyword>
<dbReference type="EMBL" id="JBHUCX010000019">
    <property type="protein sequence ID" value="MFD1674323.1"/>
    <property type="molecule type" value="Genomic_DNA"/>
</dbReference>
<evidence type="ECO:0000313" key="3">
    <source>
        <dbReference type="Proteomes" id="UP001597079"/>
    </source>
</evidence>
<dbReference type="Proteomes" id="UP001597079">
    <property type="component" value="Unassembled WGS sequence"/>
</dbReference>
<gene>
    <name evidence="2" type="ORF">ACFSB2_06335</name>
</gene>